<evidence type="ECO:0000313" key="4">
    <source>
        <dbReference type="Proteomes" id="UP000324705"/>
    </source>
</evidence>
<dbReference type="AlphaFoldDB" id="A0A9R0VPC8"/>
<feature type="compositionally biased region" description="Basic and acidic residues" evidence="1">
    <location>
        <begin position="88"/>
        <end position="97"/>
    </location>
</feature>
<dbReference type="Proteomes" id="UP000324705">
    <property type="component" value="Chromosome 3A"/>
</dbReference>
<organism evidence="3 4">
    <name type="scientific">Triticum turgidum subsp. durum</name>
    <name type="common">Durum wheat</name>
    <name type="synonym">Triticum durum</name>
    <dbReference type="NCBI Taxonomy" id="4567"/>
    <lineage>
        <taxon>Eukaryota</taxon>
        <taxon>Viridiplantae</taxon>
        <taxon>Streptophyta</taxon>
        <taxon>Embryophyta</taxon>
        <taxon>Tracheophyta</taxon>
        <taxon>Spermatophyta</taxon>
        <taxon>Magnoliopsida</taxon>
        <taxon>Liliopsida</taxon>
        <taxon>Poales</taxon>
        <taxon>Poaceae</taxon>
        <taxon>BOP clade</taxon>
        <taxon>Pooideae</taxon>
        <taxon>Triticodae</taxon>
        <taxon>Triticeae</taxon>
        <taxon>Triticinae</taxon>
        <taxon>Triticum</taxon>
    </lineage>
</organism>
<feature type="region of interest" description="Disordered" evidence="1">
    <location>
        <begin position="25"/>
        <end position="97"/>
    </location>
</feature>
<sequence length="153" mass="16492">MQAEDHVLHSSLESSIDKSPYVNILGDGMIAPVGNDGPPSSQITDDLKPNATVNSTQQDEQAKEAENNSGTDAVPAQSPAAAGSAKQQGEERYADKIRDAMAPVKRSVNKLARYQGRSVWLLAYVALVTSWPLLGPLAFMLFRKKSRNPLSAK</sequence>
<dbReference type="EMBL" id="LT934115">
    <property type="protein sequence ID" value="VAH66481.1"/>
    <property type="molecule type" value="Genomic_DNA"/>
</dbReference>
<evidence type="ECO:0000256" key="2">
    <source>
        <dbReference type="SAM" id="Phobius"/>
    </source>
</evidence>
<evidence type="ECO:0000313" key="3">
    <source>
        <dbReference type="EMBL" id="VAH66481.1"/>
    </source>
</evidence>
<keyword evidence="2" id="KW-0472">Membrane</keyword>
<name>A0A9R0VPC8_TRITD</name>
<dbReference type="Gramene" id="TRITD3Av1G227580.4">
    <property type="protein sequence ID" value="TRITD3Av1G227580.4"/>
    <property type="gene ID" value="TRITD3Av1G227580"/>
</dbReference>
<gene>
    <name evidence="3" type="ORF">TRITD_3Av1G227580</name>
</gene>
<evidence type="ECO:0000256" key="1">
    <source>
        <dbReference type="SAM" id="MobiDB-lite"/>
    </source>
</evidence>
<proteinExistence type="predicted"/>
<protein>
    <submittedName>
        <fullName evidence="3">Uncharacterized protein</fullName>
    </submittedName>
</protein>
<keyword evidence="2" id="KW-0812">Transmembrane</keyword>
<keyword evidence="2" id="KW-1133">Transmembrane helix</keyword>
<keyword evidence="4" id="KW-1185">Reference proteome</keyword>
<accession>A0A9R0VPC8</accession>
<reference evidence="3 4" key="1">
    <citation type="submission" date="2017-09" db="EMBL/GenBank/DDBJ databases">
        <authorList>
            <consortium name="International Durum Wheat Genome Sequencing Consortium (IDWGSC)"/>
            <person name="Milanesi L."/>
        </authorList>
    </citation>
    <scope>NUCLEOTIDE SEQUENCE [LARGE SCALE GENOMIC DNA]</scope>
    <source>
        <strain evidence="4">cv. Svevo</strain>
    </source>
</reference>
<feature type="transmembrane region" description="Helical" evidence="2">
    <location>
        <begin position="119"/>
        <end position="142"/>
    </location>
</feature>